<evidence type="ECO:0000313" key="2">
    <source>
        <dbReference type="EMBL" id="KAK8235909.1"/>
    </source>
</evidence>
<accession>A0ABR1YR51</accession>
<reference evidence="2 3" key="1">
    <citation type="submission" date="2024-04" db="EMBL/GenBank/DDBJ databases">
        <title>Phyllosticta paracitricarpa is synonymous to the EU quarantine fungus P. citricarpa based on phylogenomic analyses.</title>
        <authorList>
            <consortium name="Lawrence Berkeley National Laboratory"/>
            <person name="Van Ingen-Buijs V.A."/>
            <person name="Van Westerhoven A.C."/>
            <person name="Haridas S."/>
            <person name="Skiadas P."/>
            <person name="Martin F."/>
            <person name="Groenewald J.Z."/>
            <person name="Crous P.W."/>
            <person name="Seidl M.F."/>
        </authorList>
    </citation>
    <scope>NUCLEOTIDE SEQUENCE [LARGE SCALE GENOMIC DNA]</scope>
    <source>
        <strain evidence="2 3">CBS 123374</strain>
    </source>
</reference>
<proteinExistence type="predicted"/>
<evidence type="ECO:0000256" key="1">
    <source>
        <dbReference type="SAM" id="MobiDB-lite"/>
    </source>
</evidence>
<evidence type="ECO:0000313" key="3">
    <source>
        <dbReference type="Proteomes" id="UP001492380"/>
    </source>
</evidence>
<sequence>MRKSKNPRDRHKDSNDDYFGRSGGPYGTGGPDLGPRSYSAFVPSLPLIEPTPPLNWKPGDRTPQYSDITRVHPILRNHADGQFLRNVIGQAIDGKLPRGLILPPAVWSGWHHGDSPPDSESGFRLPPAFAASPYYDKIAHEMPLPTRPADDRSRGRTDERPAVQVDEPQDAHPSERSDEPSIEGPEERPDEPSVQPPEEDEDDDSSSSSSDSSDKTEVPHNRQRRDDDDDDDSSGGPPPPTSSAGGNSDPEPPVPDSGDPRASRLSQATTLCSWQGTISGDYDQHPGYHALGLALHRPSGIPSFIAHAPQRSSPLRASELPPKDDAPETSSSQTRPHLDEEVEAGQFISEAELFQDDKFEAFPVPSLSPTLCGSDSSLDSDSSERLERMSFQHLNERFTYHGEKLRQTWDEMKDRELDLVMHSIGCILPILLDVEKRMSSMAPPSDTTETESPSQDSGSEANDDTHFEVEGNSLARHDSLLGGTGKKRKRFDAAETKAGLEAVEEEAFPSTVAPEANGKSLVLDAVKAPPRARVLLPKEQSQVQEIKTTSLFASGRSLLALALVTPFPTLTTLALSSSSRSASRLRDAPTSSSICLLPAQSTT</sequence>
<keyword evidence="3" id="KW-1185">Reference proteome</keyword>
<feature type="compositionally biased region" description="Basic and acidic residues" evidence="1">
    <location>
        <begin position="212"/>
        <end position="226"/>
    </location>
</feature>
<feature type="region of interest" description="Disordered" evidence="1">
    <location>
        <begin position="304"/>
        <end position="337"/>
    </location>
</feature>
<feature type="region of interest" description="Disordered" evidence="1">
    <location>
        <begin position="140"/>
        <end position="268"/>
    </location>
</feature>
<name>A0ABR1YR51_9PEZI</name>
<comment type="caution">
    <text evidence="2">The sequence shown here is derived from an EMBL/GenBank/DDBJ whole genome shotgun (WGS) entry which is preliminary data.</text>
</comment>
<dbReference type="Proteomes" id="UP001492380">
    <property type="component" value="Unassembled WGS sequence"/>
</dbReference>
<dbReference type="EMBL" id="JBBWRZ010000005">
    <property type="protein sequence ID" value="KAK8235909.1"/>
    <property type="molecule type" value="Genomic_DNA"/>
</dbReference>
<feature type="region of interest" description="Disordered" evidence="1">
    <location>
        <begin position="1"/>
        <end position="37"/>
    </location>
</feature>
<gene>
    <name evidence="2" type="ORF">HDK90DRAFT_259254</name>
</gene>
<feature type="compositionally biased region" description="Polar residues" evidence="1">
    <location>
        <begin position="445"/>
        <end position="460"/>
    </location>
</feature>
<feature type="region of interest" description="Disordered" evidence="1">
    <location>
        <begin position="439"/>
        <end position="465"/>
    </location>
</feature>
<feature type="compositionally biased region" description="Basic and acidic residues" evidence="1">
    <location>
        <begin position="1"/>
        <end position="19"/>
    </location>
</feature>
<feature type="compositionally biased region" description="Basic and acidic residues" evidence="1">
    <location>
        <begin position="169"/>
        <end position="191"/>
    </location>
</feature>
<protein>
    <submittedName>
        <fullName evidence="2">Uncharacterized protein</fullName>
    </submittedName>
</protein>
<feature type="compositionally biased region" description="Gly residues" evidence="1">
    <location>
        <begin position="21"/>
        <end position="32"/>
    </location>
</feature>
<feature type="compositionally biased region" description="Basic and acidic residues" evidence="1">
    <location>
        <begin position="148"/>
        <end position="161"/>
    </location>
</feature>
<organism evidence="2 3">
    <name type="scientific">Phyllosticta capitalensis</name>
    <dbReference type="NCBI Taxonomy" id="121624"/>
    <lineage>
        <taxon>Eukaryota</taxon>
        <taxon>Fungi</taxon>
        <taxon>Dikarya</taxon>
        <taxon>Ascomycota</taxon>
        <taxon>Pezizomycotina</taxon>
        <taxon>Dothideomycetes</taxon>
        <taxon>Dothideomycetes incertae sedis</taxon>
        <taxon>Botryosphaeriales</taxon>
        <taxon>Phyllostictaceae</taxon>
        <taxon>Phyllosticta</taxon>
    </lineage>
</organism>